<organism evidence="1 2">
    <name type="scientific">Bacillus phage PM1</name>
    <dbReference type="NCBI Taxonomy" id="547228"/>
    <lineage>
        <taxon>Viruses</taxon>
        <taxon>Duplodnaviria</taxon>
        <taxon>Heunggongvirae</taxon>
        <taxon>Uroviricota</taxon>
        <taxon>Caudoviricetes</taxon>
        <taxon>Pemunavirus</taxon>
        <taxon>Pemunavirus PM1</taxon>
    </lineage>
</organism>
<reference evidence="1 2" key="1">
    <citation type="journal article" date="2013" name="Virus Genes">
        <title>Complete nucleotide sequence of Bacillus subtilis (natto) bacteriophage PM1, a phage associated with disruption of food production.</title>
        <authorList>
            <person name="Umene K."/>
            <person name="Shiraishi A."/>
        </authorList>
    </citation>
    <scope>NUCLEOTIDE SEQUENCE [LARGE SCALE GENOMIC DNA]</scope>
    <source>
        <strain evidence="1">PM1</strain>
    </source>
</reference>
<evidence type="ECO:0000313" key="2">
    <source>
        <dbReference type="Proteomes" id="UP000011861"/>
    </source>
</evidence>
<proteinExistence type="predicted"/>
<dbReference type="EMBL" id="AB711120">
    <property type="protein sequence ID" value="BAM99095.1"/>
    <property type="molecule type" value="Genomic_DNA"/>
</dbReference>
<dbReference type="GeneID" id="15042036"/>
<dbReference type="KEGG" id="vg:15042036"/>
<dbReference type="Proteomes" id="UP000011861">
    <property type="component" value="Segment"/>
</dbReference>
<accession>M4ZS65</accession>
<name>M4ZS65_9CAUD</name>
<keyword evidence="2" id="KW-1185">Reference proteome</keyword>
<evidence type="ECO:0000313" key="1">
    <source>
        <dbReference type="EMBL" id="BAM99095.1"/>
    </source>
</evidence>
<protein>
    <submittedName>
        <fullName evidence="1">Uncharacterized protein</fullName>
    </submittedName>
</protein>
<sequence length="53" mass="5960">MKKGKLNNMCGMIMVSVKRKKAPIANGKRQTHKGFGDLIIYAFGSNNNREFCL</sequence>
<dbReference type="RefSeq" id="YP_007678041.1">
    <property type="nucleotide sequence ID" value="NC_020883.1"/>
</dbReference>